<keyword evidence="9 10" id="KW-0472">Membrane</keyword>
<keyword evidence="6 10" id="KW-0812">Transmembrane</keyword>
<reference evidence="13" key="1">
    <citation type="submission" date="2016-10" db="EMBL/GenBank/DDBJ databases">
        <authorList>
            <person name="Varghese N."/>
            <person name="Submissions S."/>
        </authorList>
    </citation>
    <scope>NUCLEOTIDE SEQUENCE [LARGE SCALE GENOMIC DNA]</scope>
    <source>
        <strain evidence="13">DSM 13234</strain>
    </source>
</reference>
<keyword evidence="3" id="KW-0813">Transport</keyword>
<gene>
    <name evidence="12" type="ORF">SAMN04244559_00198</name>
</gene>
<dbReference type="GO" id="GO:0031992">
    <property type="term" value="F:energy transducer activity"/>
    <property type="evidence" value="ECO:0007669"/>
    <property type="project" value="TreeGrafter"/>
</dbReference>
<evidence type="ECO:0000259" key="11">
    <source>
        <dbReference type="PROSITE" id="PS52015"/>
    </source>
</evidence>
<dbReference type="Pfam" id="PF13103">
    <property type="entry name" value="TonB_2"/>
    <property type="match status" value="1"/>
</dbReference>
<keyword evidence="5" id="KW-0997">Cell inner membrane</keyword>
<dbReference type="Proteomes" id="UP000182983">
    <property type="component" value="Unassembled WGS sequence"/>
</dbReference>
<feature type="domain" description="TonB C-terminal" evidence="11">
    <location>
        <begin position="138"/>
        <end position="227"/>
    </location>
</feature>
<evidence type="ECO:0000256" key="5">
    <source>
        <dbReference type="ARBA" id="ARBA00022519"/>
    </source>
</evidence>
<dbReference type="GO" id="GO:0098797">
    <property type="term" value="C:plasma membrane protein complex"/>
    <property type="evidence" value="ECO:0007669"/>
    <property type="project" value="TreeGrafter"/>
</dbReference>
<keyword evidence="4" id="KW-1003">Cell membrane</keyword>
<keyword evidence="13" id="KW-1185">Reference proteome</keyword>
<dbReference type="GO" id="GO:0055085">
    <property type="term" value="P:transmembrane transport"/>
    <property type="evidence" value="ECO:0007669"/>
    <property type="project" value="InterPro"/>
</dbReference>
<evidence type="ECO:0000313" key="13">
    <source>
        <dbReference type="Proteomes" id="UP000182983"/>
    </source>
</evidence>
<evidence type="ECO:0000256" key="2">
    <source>
        <dbReference type="ARBA" id="ARBA00006555"/>
    </source>
</evidence>
<organism evidence="12 13">
    <name type="scientific">Magnetospirillum fulvum</name>
    <name type="common">Rhodospirillum fulvum</name>
    <dbReference type="NCBI Taxonomy" id="1082"/>
    <lineage>
        <taxon>Bacteria</taxon>
        <taxon>Pseudomonadati</taxon>
        <taxon>Pseudomonadota</taxon>
        <taxon>Alphaproteobacteria</taxon>
        <taxon>Rhodospirillales</taxon>
        <taxon>Rhodospirillaceae</taxon>
        <taxon>Magnetospirillum</taxon>
    </lineage>
</organism>
<evidence type="ECO:0000256" key="9">
    <source>
        <dbReference type="ARBA" id="ARBA00023136"/>
    </source>
</evidence>
<dbReference type="GO" id="GO:0015031">
    <property type="term" value="P:protein transport"/>
    <property type="evidence" value="ECO:0007669"/>
    <property type="project" value="UniProtKB-KW"/>
</dbReference>
<evidence type="ECO:0000256" key="1">
    <source>
        <dbReference type="ARBA" id="ARBA00004383"/>
    </source>
</evidence>
<evidence type="ECO:0000313" key="12">
    <source>
        <dbReference type="EMBL" id="SEH25433.1"/>
    </source>
</evidence>
<keyword evidence="7" id="KW-0653">Protein transport</keyword>
<dbReference type="PROSITE" id="PS52015">
    <property type="entry name" value="TONB_CTD"/>
    <property type="match status" value="1"/>
</dbReference>
<comment type="similarity">
    <text evidence="2">Belongs to the TonB family.</text>
</comment>
<evidence type="ECO:0000256" key="6">
    <source>
        <dbReference type="ARBA" id="ARBA00022692"/>
    </source>
</evidence>
<dbReference type="OrthoDB" id="7511396at2"/>
<dbReference type="SUPFAM" id="SSF74653">
    <property type="entry name" value="TolA/TonB C-terminal domain"/>
    <property type="match status" value="1"/>
</dbReference>
<name>A0A1H6GUA1_MAGFU</name>
<dbReference type="EMBL" id="FNWO01000001">
    <property type="protein sequence ID" value="SEH25433.1"/>
    <property type="molecule type" value="Genomic_DNA"/>
</dbReference>
<accession>A0A1H6GUA1</accession>
<evidence type="ECO:0000256" key="4">
    <source>
        <dbReference type="ARBA" id="ARBA00022475"/>
    </source>
</evidence>
<dbReference type="PANTHER" id="PTHR33446">
    <property type="entry name" value="PROTEIN TONB-RELATED"/>
    <property type="match status" value="1"/>
</dbReference>
<dbReference type="InterPro" id="IPR051045">
    <property type="entry name" value="TonB-dependent_transducer"/>
</dbReference>
<evidence type="ECO:0000256" key="10">
    <source>
        <dbReference type="SAM" id="Phobius"/>
    </source>
</evidence>
<keyword evidence="8 10" id="KW-1133">Transmembrane helix</keyword>
<dbReference type="Gene3D" id="3.30.1150.10">
    <property type="match status" value="1"/>
</dbReference>
<protein>
    <submittedName>
        <fullName evidence="12">TonB C terminal</fullName>
    </submittedName>
</protein>
<dbReference type="AlphaFoldDB" id="A0A1H6GUA1"/>
<dbReference type="NCBIfam" id="TIGR01352">
    <property type="entry name" value="tonB_Cterm"/>
    <property type="match status" value="1"/>
</dbReference>
<feature type="transmembrane region" description="Helical" evidence="10">
    <location>
        <begin position="12"/>
        <end position="33"/>
    </location>
</feature>
<dbReference type="InterPro" id="IPR006260">
    <property type="entry name" value="TonB/TolA_C"/>
</dbReference>
<dbReference type="RefSeq" id="WP_074764633.1">
    <property type="nucleotide sequence ID" value="NZ_FNWO01000001.1"/>
</dbReference>
<dbReference type="InterPro" id="IPR037682">
    <property type="entry name" value="TonB_C"/>
</dbReference>
<proteinExistence type="inferred from homology"/>
<evidence type="ECO:0000256" key="8">
    <source>
        <dbReference type="ARBA" id="ARBA00022989"/>
    </source>
</evidence>
<dbReference type="PANTHER" id="PTHR33446:SF2">
    <property type="entry name" value="PROTEIN TONB"/>
    <property type="match status" value="1"/>
</dbReference>
<evidence type="ECO:0000256" key="7">
    <source>
        <dbReference type="ARBA" id="ARBA00022927"/>
    </source>
</evidence>
<comment type="subcellular location">
    <subcellularLocation>
        <location evidence="1">Cell inner membrane</location>
        <topology evidence="1">Single-pass membrane protein</topology>
        <orientation evidence="1">Periplasmic side</orientation>
    </subcellularLocation>
</comment>
<sequence length="227" mass="23278">MTSDRIGWGWRSFGLGVLLSLAGHAAVLAWIVAASTAPVGPSQGDPAILVEIVLTPPAVAPAEPSRPPEVVPPRPATMAARPHRVMTAAPPVKPAPAPVGAGESDPLVPDTALASVGPASASVSPTDSAPVLPDRDEAAEVRRYAEAVWTHLLAHRPRGVRRRGTVLLAFTVSRDGTVIQAAIVRSSGEELLDRAVLAGLAAAAPFPSPPDAIGDTALSFSVPVQVR</sequence>
<evidence type="ECO:0000256" key="3">
    <source>
        <dbReference type="ARBA" id="ARBA00022448"/>
    </source>
</evidence>